<dbReference type="PATRIC" id="fig|1107311.3.peg.1522"/>
<keyword evidence="2" id="KW-0418">Kinase</keyword>
<dbReference type="InterPro" id="IPR035965">
    <property type="entry name" value="PAS-like_dom_sf"/>
</dbReference>
<name>V6S9N5_9FLAO</name>
<feature type="domain" description="Hemerythrin-like" evidence="1">
    <location>
        <begin position="30"/>
        <end position="136"/>
    </location>
</feature>
<dbReference type="GO" id="GO:0005886">
    <property type="term" value="C:plasma membrane"/>
    <property type="evidence" value="ECO:0007669"/>
    <property type="project" value="TreeGrafter"/>
</dbReference>
<sequence>MQTTINQDPKFATLPEGHPVQIYFEERDLIITLLAELLSTDASEDFQKYFNVFNHLCTIEKRFARKENQLFPFLEKRHWTGPSKGMWSFHDNLRDQIRLIKYYIKTQNAPKINENTKYLVDGIYRLMHVEENTLFPNALAILEENDWIEMRSGEEEIGWMLSRVPAPFPQQTTDFMNIEVKEPITDSKHGNSHHFDEGYMTVEQVNLLFRTIPADLTYVDENDKVIFYNRGEERVFPRSAGIIGREVKFCHPPKSVGTVLQILEEFRKGTKSEASFWINYKERLIYIRYFAVRDDKQNYRGVIEMSQDITDMKTIEGEKRLLEWK</sequence>
<dbReference type="EMBL" id="JRLZ01000004">
    <property type="protein sequence ID" value="KGO96384.1"/>
    <property type="molecule type" value="Genomic_DNA"/>
</dbReference>
<reference evidence="2 3" key="2">
    <citation type="journal article" date="2015" name="Stand. Genomic Sci.">
        <title>High quality draft genomic sequence of Flavobacterium enshiense DK69(T) and comparison among Flavobacterium genomes.</title>
        <authorList>
            <person name="Zeng Z."/>
            <person name="Chen C."/>
            <person name="Du H."/>
            <person name="Wang G."/>
            <person name="Li M."/>
        </authorList>
    </citation>
    <scope>NUCLEOTIDE SEQUENCE [LARGE SCALE GENOMIC DNA]</scope>
    <source>
        <strain evidence="2 3">DK69</strain>
    </source>
</reference>
<dbReference type="OrthoDB" id="9769774at2"/>
<protein>
    <submittedName>
        <fullName evidence="2">Histidine kinase</fullName>
    </submittedName>
</protein>
<dbReference type="PANTHER" id="PTHR39966:SF3">
    <property type="entry name" value="DUF438 DOMAIN-CONTAINING PROTEIN"/>
    <property type="match status" value="1"/>
</dbReference>
<dbReference type="Gene3D" id="3.30.450.20">
    <property type="entry name" value="PAS domain"/>
    <property type="match status" value="1"/>
</dbReference>
<proteinExistence type="predicted"/>
<comment type="caution">
    <text evidence="2">The sequence shown here is derived from an EMBL/GenBank/DDBJ whole genome shotgun (WGS) entry which is preliminary data.</text>
</comment>
<keyword evidence="2" id="KW-0808">Transferase</keyword>
<evidence type="ECO:0000259" key="1">
    <source>
        <dbReference type="Pfam" id="PF01814"/>
    </source>
</evidence>
<accession>V6S9N5</accession>
<dbReference type="InterPro" id="IPR012312">
    <property type="entry name" value="Hemerythrin-like"/>
</dbReference>
<dbReference type="eggNOG" id="COG2461">
    <property type="taxonomic scope" value="Bacteria"/>
</dbReference>
<dbReference type="SUPFAM" id="SSF55785">
    <property type="entry name" value="PYP-like sensor domain (PAS domain)"/>
    <property type="match status" value="1"/>
</dbReference>
<keyword evidence="3" id="KW-1185">Reference proteome</keyword>
<dbReference type="STRING" id="1107311.Q767_05595"/>
<dbReference type="AlphaFoldDB" id="V6S9N5"/>
<dbReference type="Gene3D" id="1.20.120.520">
    <property type="entry name" value="nmb1532 protein domain like"/>
    <property type="match status" value="1"/>
</dbReference>
<gene>
    <name evidence="2" type="ORF">Q767_05595</name>
</gene>
<organism evidence="2 3">
    <name type="scientific">Flavobacterium enshiense DK69</name>
    <dbReference type="NCBI Taxonomy" id="1107311"/>
    <lineage>
        <taxon>Bacteria</taxon>
        <taxon>Pseudomonadati</taxon>
        <taxon>Bacteroidota</taxon>
        <taxon>Flavobacteriia</taxon>
        <taxon>Flavobacteriales</taxon>
        <taxon>Flavobacteriaceae</taxon>
        <taxon>Flavobacterium</taxon>
    </lineage>
</organism>
<dbReference type="PANTHER" id="PTHR39966">
    <property type="entry name" value="BLL2471 PROTEIN-RELATED"/>
    <property type="match status" value="1"/>
</dbReference>
<evidence type="ECO:0000313" key="2">
    <source>
        <dbReference type="EMBL" id="KGO96384.1"/>
    </source>
</evidence>
<dbReference type="Pfam" id="PF01814">
    <property type="entry name" value="Hemerythrin"/>
    <property type="match status" value="1"/>
</dbReference>
<dbReference type="RefSeq" id="WP_023573547.1">
    <property type="nucleotide sequence ID" value="NZ_AVCS01000009.1"/>
</dbReference>
<reference evidence="3" key="1">
    <citation type="submission" date="2013-09" db="EMBL/GenBank/DDBJ databases">
        <authorList>
            <person name="Zeng Z."/>
            <person name="Chen C."/>
        </authorList>
    </citation>
    <scope>NUCLEOTIDE SEQUENCE [LARGE SCALE GENOMIC DNA]</scope>
    <source>
        <strain evidence="3">DK69</strain>
    </source>
</reference>
<dbReference type="Pfam" id="PF13596">
    <property type="entry name" value="PAS_10"/>
    <property type="match status" value="1"/>
</dbReference>
<evidence type="ECO:0000313" key="3">
    <source>
        <dbReference type="Proteomes" id="UP000030149"/>
    </source>
</evidence>
<dbReference type="GO" id="GO:0016301">
    <property type="term" value="F:kinase activity"/>
    <property type="evidence" value="ECO:0007669"/>
    <property type="project" value="UniProtKB-KW"/>
</dbReference>
<dbReference type="Proteomes" id="UP000030149">
    <property type="component" value="Unassembled WGS sequence"/>
</dbReference>